<accession>A0ABX8URS2</accession>
<reference evidence="1 2" key="1">
    <citation type="submission" date="2021-07" db="EMBL/GenBank/DDBJ databases">
        <title>Paraburkholderia edwinii protects Aspergillus sp. from phenazines by acting as a toxin sponge.</title>
        <authorList>
            <person name="Dahlstrom K.M."/>
            <person name="Newman D.K."/>
        </authorList>
    </citation>
    <scope>NUCLEOTIDE SEQUENCE [LARGE SCALE GENOMIC DNA]</scope>
    <source>
        <strain evidence="1 2">Pe01</strain>
    </source>
</reference>
<proteinExistence type="predicted"/>
<dbReference type="RefSeq" id="WP_219800915.1">
    <property type="nucleotide sequence ID" value="NZ_CP080096.1"/>
</dbReference>
<gene>
    <name evidence="1" type="ORF">KZJ38_31210</name>
</gene>
<dbReference type="EMBL" id="CP080096">
    <property type="protein sequence ID" value="QYD71486.1"/>
    <property type="molecule type" value="Genomic_DNA"/>
</dbReference>
<protein>
    <submittedName>
        <fullName evidence="1">Uncharacterized protein</fullName>
    </submittedName>
</protein>
<evidence type="ECO:0000313" key="2">
    <source>
        <dbReference type="Proteomes" id="UP000826462"/>
    </source>
</evidence>
<name>A0ABX8URS2_9BURK</name>
<dbReference type="Proteomes" id="UP000826462">
    <property type="component" value="Chromosome 2"/>
</dbReference>
<evidence type="ECO:0000313" key="1">
    <source>
        <dbReference type="EMBL" id="QYD71486.1"/>
    </source>
</evidence>
<organism evidence="1 2">
    <name type="scientific">Paraburkholderia edwinii</name>
    <dbReference type="NCBI Taxonomy" id="2861782"/>
    <lineage>
        <taxon>Bacteria</taxon>
        <taxon>Pseudomonadati</taxon>
        <taxon>Pseudomonadota</taxon>
        <taxon>Betaproteobacteria</taxon>
        <taxon>Burkholderiales</taxon>
        <taxon>Burkholderiaceae</taxon>
        <taxon>Paraburkholderia</taxon>
    </lineage>
</organism>
<sequence length="72" mass="8613">MRHRRPAIGAMNRKNRINKMKEPRKISTGELVWLVCFLLLCFYPPTFFGKLMGLIIFAILVRWYVRGDPRFK</sequence>
<keyword evidence="2" id="KW-1185">Reference proteome</keyword>